<accession>A0A449AF95</accession>
<keyword evidence="1" id="KW-0812">Transmembrane</keyword>
<dbReference type="EMBL" id="LR214972">
    <property type="protein sequence ID" value="VEU63647.1"/>
    <property type="molecule type" value="Genomic_DNA"/>
</dbReference>
<feature type="transmembrane region" description="Helical" evidence="1">
    <location>
        <begin position="104"/>
        <end position="124"/>
    </location>
</feature>
<name>A0A449AF95_9BACT</name>
<dbReference type="AlphaFoldDB" id="A0A449AF95"/>
<protein>
    <submittedName>
        <fullName evidence="2">Uncharacterized protein</fullName>
    </submittedName>
</protein>
<evidence type="ECO:0000313" key="3">
    <source>
        <dbReference type="Proteomes" id="UP000289952"/>
    </source>
</evidence>
<sequence>MLSSLIFYYLNYYLDLKKQKLPLLHIYNLLNGSTKDFFIKNKIKLPPENFEIIKNLIRKYDKYLEKINDNSIRKTDTSVMFVLTTITSAGVVLINFSYEGQYVAQHLLILIICIMYFIYIVLAYKKYNNKFLIKNIKIYESLQEWKLLNNNLTEFKEWNQIIMPNNVFNKTKVKIFIKNHLNQKFHFTLNLNTNNYDPEIFKTQLSYLEFLYLLPWDKIYKTKESDKAIWN</sequence>
<gene>
    <name evidence="2" type="ORF">NCTC10118_00700</name>
</gene>
<organism evidence="2 3">
    <name type="scientific">Mycoplasmopsis bovirhinis</name>
    <dbReference type="NCBI Taxonomy" id="29553"/>
    <lineage>
        <taxon>Bacteria</taxon>
        <taxon>Bacillati</taxon>
        <taxon>Mycoplasmatota</taxon>
        <taxon>Mycoplasmoidales</taxon>
        <taxon>Metamycoplasmataceae</taxon>
        <taxon>Mycoplasmopsis</taxon>
    </lineage>
</organism>
<keyword evidence="1" id="KW-0472">Membrane</keyword>
<feature type="transmembrane region" description="Helical" evidence="1">
    <location>
        <begin position="79"/>
        <end position="98"/>
    </location>
</feature>
<evidence type="ECO:0000256" key="1">
    <source>
        <dbReference type="SAM" id="Phobius"/>
    </source>
</evidence>
<proteinExistence type="predicted"/>
<dbReference type="Proteomes" id="UP000289952">
    <property type="component" value="Chromosome"/>
</dbReference>
<keyword evidence="1" id="KW-1133">Transmembrane helix</keyword>
<keyword evidence="3" id="KW-1185">Reference proteome</keyword>
<reference evidence="2 3" key="1">
    <citation type="submission" date="2019-01" db="EMBL/GenBank/DDBJ databases">
        <authorList>
            <consortium name="Pathogen Informatics"/>
        </authorList>
    </citation>
    <scope>NUCLEOTIDE SEQUENCE [LARGE SCALE GENOMIC DNA]</scope>
    <source>
        <strain evidence="2 3">NCTC10118</strain>
    </source>
</reference>
<evidence type="ECO:0000313" key="2">
    <source>
        <dbReference type="EMBL" id="VEU63647.1"/>
    </source>
</evidence>